<reference evidence="1 2" key="1">
    <citation type="journal article" date="2022" name="G3 (Bethesda)">
        <title>Whole-genome sequence and methylome profiling of the almond [Prunus dulcis (Mill.) D.A. Webb] cultivar 'Nonpareil'.</title>
        <authorList>
            <person name="D'Amico-Willman K.M."/>
            <person name="Ouma W.Z."/>
            <person name="Meulia T."/>
            <person name="Sideli G.M."/>
            <person name="Gradziel T.M."/>
            <person name="Fresnedo-Ramirez J."/>
        </authorList>
    </citation>
    <scope>NUCLEOTIDE SEQUENCE [LARGE SCALE GENOMIC DNA]</scope>
    <source>
        <strain evidence="1">Clone GOH B32 T37-40</strain>
    </source>
</reference>
<accession>A0AAD4W4G8</accession>
<comment type="caution">
    <text evidence="1">The sequence shown here is derived from an EMBL/GenBank/DDBJ whole genome shotgun (WGS) entry which is preliminary data.</text>
</comment>
<name>A0AAD4W4G8_PRUDU</name>
<gene>
    <name evidence="1" type="ORF">L3X38_025921</name>
</gene>
<keyword evidence="2" id="KW-1185">Reference proteome</keyword>
<organism evidence="1 2">
    <name type="scientific">Prunus dulcis</name>
    <name type="common">Almond</name>
    <name type="synonym">Amygdalus dulcis</name>
    <dbReference type="NCBI Taxonomy" id="3755"/>
    <lineage>
        <taxon>Eukaryota</taxon>
        <taxon>Viridiplantae</taxon>
        <taxon>Streptophyta</taxon>
        <taxon>Embryophyta</taxon>
        <taxon>Tracheophyta</taxon>
        <taxon>Spermatophyta</taxon>
        <taxon>Magnoliopsida</taxon>
        <taxon>eudicotyledons</taxon>
        <taxon>Gunneridae</taxon>
        <taxon>Pentapetalae</taxon>
        <taxon>rosids</taxon>
        <taxon>fabids</taxon>
        <taxon>Rosales</taxon>
        <taxon>Rosaceae</taxon>
        <taxon>Amygdaloideae</taxon>
        <taxon>Amygdaleae</taxon>
        <taxon>Prunus</taxon>
    </lineage>
</organism>
<dbReference type="EMBL" id="JAJFAZ020000004">
    <property type="protein sequence ID" value="KAI5335787.1"/>
    <property type="molecule type" value="Genomic_DNA"/>
</dbReference>
<evidence type="ECO:0000313" key="1">
    <source>
        <dbReference type="EMBL" id="KAI5335787.1"/>
    </source>
</evidence>
<sequence length="155" mass="17251">MPCFKYPLSTCPALPAHALFQAFFQYLAIMSHAITFAEVLSTKFKCSGAGAVNSIQDKAKQYEEYMPMPCIQAYMPMPSIQAYKPMPSNTKHTSQSQAYMPMPSIQAYKPKSSIHVNAKHQAKYQEYMPTSSMQINATLANHNNAKSSLSSHSSK</sequence>
<dbReference type="Proteomes" id="UP001054821">
    <property type="component" value="Chromosome 4"/>
</dbReference>
<protein>
    <submittedName>
        <fullName evidence="1">Uncharacterized protein</fullName>
    </submittedName>
</protein>
<evidence type="ECO:0000313" key="2">
    <source>
        <dbReference type="Proteomes" id="UP001054821"/>
    </source>
</evidence>
<dbReference type="AlphaFoldDB" id="A0AAD4W4G8"/>
<proteinExistence type="predicted"/>